<keyword evidence="2" id="KW-0732">Signal</keyword>
<name>A0AAV3Y4R1_9GAST</name>
<organism evidence="3 4">
    <name type="scientific">Plakobranchus ocellatus</name>
    <dbReference type="NCBI Taxonomy" id="259542"/>
    <lineage>
        <taxon>Eukaryota</taxon>
        <taxon>Metazoa</taxon>
        <taxon>Spiralia</taxon>
        <taxon>Lophotrochozoa</taxon>
        <taxon>Mollusca</taxon>
        <taxon>Gastropoda</taxon>
        <taxon>Heterobranchia</taxon>
        <taxon>Euthyneura</taxon>
        <taxon>Panpulmonata</taxon>
        <taxon>Sacoglossa</taxon>
        <taxon>Placobranchoidea</taxon>
        <taxon>Plakobranchidae</taxon>
        <taxon>Plakobranchus</taxon>
    </lineage>
</organism>
<feature type="signal peptide" evidence="2">
    <location>
        <begin position="1"/>
        <end position="18"/>
    </location>
</feature>
<feature type="chain" id="PRO_5043450144" evidence="2">
    <location>
        <begin position="19"/>
        <end position="271"/>
    </location>
</feature>
<evidence type="ECO:0000313" key="4">
    <source>
        <dbReference type="Proteomes" id="UP000735302"/>
    </source>
</evidence>
<sequence length="271" mass="31191">MVIVMVILMAIVMSATYGGRQRVPLDYVREARCCTACCLKRIPVPKDFKEFEILAIGQKYMMASNELHEHRRRLKERESKPVDNERPNVKRYSSDLQGPVCYSVWQKNWDAEGANKLHEVLPNLGEDLQGEGKEPVENGRRQCVGFGFVCYIHSLLLTGRRWISRSALRSAETFPLRVRALSLAYSRNFKFHPEIPSHQVIESPIALDGENLLRDFQKTYSCATFSAKEDFSVLHPHRETFFLRPGTPGFPANGYRGRFFVSTEIEIRILH</sequence>
<evidence type="ECO:0000256" key="2">
    <source>
        <dbReference type="SAM" id="SignalP"/>
    </source>
</evidence>
<dbReference type="AlphaFoldDB" id="A0AAV3Y4R1"/>
<dbReference type="Proteomes" id="UP000735302">
    <property type="component" value="Unassembled WGS sequence"/>
</dbReference>
<keyword evidence="4" id="KW-1185">Reference proteome</keyword>
<feature type="compositionally biased region" description="Basic and acidic residues" evidence="1">
    <location>
        <begin position="75"/>
        <end position="88"/>
    </location>
</feature>
<accession>A0AAV3Y4R1</accession>
<reference evidence="3 4" key="1">
    <citation type="journal article" date="2021" name="Elife">
        <title>Chloroplast acquisition without the gene transfer in kleptoplastic sea slugs, Plakobranchus ocellatus.</title>
        <authorList>
            <person name="Maeda T."/>
            <person name="Takahashi S."/>
            <person name="Yoshida T."/>
            <person name="Shimamura S."/>
            <person name="Takaki Y."/>
            <person name="Nagai Y."/>
            <person name="Toyoda A."/>
            <person name="Suzuki Y."/>
            <person name="Arimoto A."/>
            <person name="Ishii H."/>
            <person name="Satoh N."/>
            <person name="Nishiyama T."/>
            <person name="Hasebe M."/>
            <person name="Maruyama T."/>
            <person name="Minagawa J."/>
            <person name="Obokata J."/>
            <person name="Shigenobu S."/>
        </authorList>
    </citation>
    <scope>NUCLEOTIDE SEQUENCE [LARGE SCALE GENOMIC DNA]</scope>
</reference>
<feature type="region of interest" description="Disordered" evidence="1">
    <location>
        <begin position="71"/>
        <end position="91"/>
    </location>
</feature>
<dbReference type="EMBL" id="BLXT01000501">
    <property type="protein sequence ID" value="GFN77774.1"/>
    <property type="molecule type" value="Genomic_DNA"/>
</dbReference>
<evidence type="ECO:0000256" key="1">
    <source>
        <dbReference type="SAM" id="MobiDB-lite"/>
    </source>
</evidence>
<gene>
    <name evidence="3" type="ORF">PoB_000428000</name>
</gene>
<proteinExistence type="predicted"/>
<evidence type="ECO:0000313" key="3">
    <source>
        <dbReference type="EMBL" id="GFN77774.1"/>
    </source>
</evidence>
<protein>
    <submittedName>
        <fullName evidence="3">Uncharacterized protein</fullName>
    </submittedName>
</protein>
<comment type="caution">
    <text evidence="3">The sequence shown here is derived from an EMBL/GenBank/DDBJ whole genome shotgun (WGS) entry which is preliminary data.</text>
</comment>